<dbReference type="Proteomes" id="UP000308197">
    <property type="component" value="Unassembled WGS sequence"/>
</dbReference>
<evidence type="ECO:0000313" key="2">
    <source>
        <dbReference type="Proteomes" id="UP000308197"/>
    </source>
</evidence>
<name>A0A5C3PX88_9APHY</name>
<sequence length="164" mass="18464">MPAAKARRRSSVDSNALDVVCPVLAITAPPASRLLGMPQGSRWHLSPAEDASKIRRPAFCLSILNPPLAPCPAYRYRIWWLRRIRMQYILSGSMDPLPARALRGAIHLSPDTRPPPHPESLHAAYSQQLDVLAPQARPWGRRRRGHPRELHIRIRDALQTAGMR</sequence>
<reference evidence="1 2" key="1">
    <citation type="journal article" date="2019" name="Nat. Ecol. Evol.">
        <title>Megaphylogeny resolves global patterns of mushroom evolution.</title>
        <authorList>
            <person name="Varga T."/>
            <person name="Krizsan K."/>
            <person name="Foldi C."/>
            <person name="Dima B."/>
            <person name="Sanchez-Garcia M."/>
            <person name="Sanchez-Ramirez S."/>
            <person name="Szollosi G.J."/>
            <person name="Szarkandi J.G."/>
            <person name="Papp V."/>
            <person name="Albert L."/>
            <person name="Andreopoulos W."/>
            <person name="Angelini C."/>
            <person name="Antonin V."/>
            <person name="Barry K.W."/>
            <person name="Bougher N.L."/>
            <person name="Buchanan P."/>
            <person name="Buyck B."/>
            <person name="Bense V."/>
            <person name="Catcheside P."/>
            <person name="Chovatia M."/>
            <person name="Cooper J."/>
            <person name="Damon W."/>
            <person name="Desjardin D."/>
            <person name="Finy P."/>
            <person name="Geml J."/>
            <person name="Haridas S."/>
            <person name="Hughes K."/>
            <person name="Justo A."/>
            <person name="Karasinski D."/>
            <person name="Kautmanova I."/>
            <person name="Kiss B."/>
            <person name="Kocsube S."/>
            <person name="Kotiranta H."/>
            <person name="LaButti K.M."/>
            <person name="Lechner B.E."/>
            <person name="Liimatainen K."/>
            <person name="Lipzen A."/>
            <person name="Lukacs Z."/>
            <person name="Mihaltcheva S."/>
            <person name="Morgado L.N."/>
            <person name="Niskanen T."/>
            <person name="Noordeloos M.E."/>
            <person name="Ohm R.A."/>
            <person name="Ortiz-Santana B."/>
            <person name="Ovrebo C."/>
            <person name="Racz N."/>
            <person name="Riley R."/>
            <person name="Savchenko A."/>
            <person name="Shiryaev A."/>
            <person name="Soop K."/>
            <person name="Spirin V."/>
            <person name="Szebenyi C."/>
            <person name="Tomsovsky M."/>
            <person name="Tulloss R.E."/>
            <person name="Uehling J."/>
            <person name="Grigoriev I.V."/>
            <person name="Vagvolgyi C."/>
            <person name="Papp T."/>
            <person name="Martin F.M."/>
            <person name="Miettinen O."/>
            <person name="Hibbett D.S."/>
            <person name="Nagy L.G."/>
        </authorList>
    </citation>
    <scope>NUCLEOTIDE SEQUENCE [LARGE SCALE GENOMIC DNA]</scope>
    <source>
        <strain evidence="1 2">HHB13444</strain>
    </source>
</reference>
<dbReference type="InParanoid" id="A0A5C3PX88"/>
<proteinExistence type="predicted"/>
<organism evidence="1 2">
    <name type="scientific">Polyporus arcularius HHB13444</name>
    <dbReference type="NCBI Taxonomy" id="1314778"/>
    <lineage>
        <taxon>Eukaryota</taxon>
        <taxon>Fungi</taxon>
        <taxon>Dikarya</taxon>
        <taxon>Basidiomycota</taxon>
        <taxon>Agaricomycotina</taxon>
        <taxon>Agaricomycetes</taxon>
        <taxon>Polyporales</taxon>
        <taxon>Polyporaceae</taxon>
        <taxon>Polyporus</taxon>
    </lineage>
</organism>
<keyword evidence="2" id="KW-1185">Reference proteome</keyword>
<accession>A0A5C3PX88</accession>
<protein>
    <submittedName>
        <fullName evidence="1">Uncharacterized protein</fullName>
    </submittedName>
</protein>
<dbReference type="AlphaFoldDB" id="A0A5C3PX88"/>
<dbReference type="EMBL" id="ML211039">
    <property type="protein sequence ID" value="TFK90683.1"/>
    <property type="molecule type" value="Genomic_DNA"/>
</dbReference>
<evidence type="ECO:0000313" key="1">
    <source>
        <dbReference type="EMBL" id="TFK90683.1"/>
    </source>
</evidence>
<gene>
    <name evidence="1" type="ORF">K466DRAFT_370995</name>
</gene>